<dbReference type="Proteomes" id="UP000254720">
    <property type="component" value="Unassembled WGS sequence"/>
</dbReference>
<name>A0A370G9F5_9COXI</name>
<dbReference type="AlphaFoldDB" id="A0A370G9F5"/>
<accession>A0A370G9F5</accession>
<evidence type="ECO:0000313" key="1">
    <source>
        <dbReference type="EMBL" id="RDI39840.1"/>
    </source>
</evidence>
<sequence length="178" mass="20865">MAFERGKMDKETQEYIEQRIGYFNAILEELIKQNTKLAKQTAQVYVDNFQRINSVLDGKTKPDNPHQVILENFKICLSKLAEIFTKHGKEADKKDPITFLNKKPNKNQDLRLLGFLLKEALDDTKLCLLLELHTLRGFDFLKFKTEHLTLPKQQFYMDLAALQAPDDLEKNDLFKYKK</sequence>
<proteinExistence type="predicted"/>
<protein>
    <submittedName>
        <fullName evidence="1">Uncharacterized protein</fullName>
    </submittedName>
</protein>
<comment type="caution">
    <text evidence="1">The sequence shown here is derived from an EMBL/GenBank/DDBJ whole genome shotgun (WGS) entry which is preliminary data.</text>
</comment>
<keyword evidence="2" id="KW-1185">Reference proteome</keyword>
<evidence type="ECO:0000313" key="2">
    <source>
        <dbReference type="Proteomes" id="UP000254720"/>
    </source>
</evidence>
<organism evidence="1 2">
    <name type="scientific">Aquicella lusitana</name>
    <dbReference type="NCBI Taxonomy" id="254246"/>
    <lineage>
        <taxon>Bacteria</taxon>
        <taxon>Pseudomonadati</taxon>
        <taxon>Pseudomonadota</taxon>
        <taxon>Gammaproteobacteria</taxon>
        <taxon>Legionellales</taxon>
        <taxon>Coxiellaceae</taxon>
        <taxon>Aquicella</taxon>
    </lineage>
</organism>
<dbReference type="EMBL" id="QQAX01000026">
    <property type="protein sequence ID" value="RDI39840.1"/>
    <property type="molecule type" value="Genomic_DNA"/>
</dbReference>
<dbReference type="RefSeq" id="WP_114835199.1">
    <property type="nucleotide sequence ID" value="NZ_LR699114.1"/>
</dbReference>
<gene>
    <name evidence="1" type="ORF">C8D86_12612</name>
</gene>
<reference evidence="1 2" key="1">
    <citation type="submission" date="2018-07" db="EMBL/GenBank/DDBJ databases">
        <title>Genomic Encyclopedia of Type Strains, Phase IV (KMG-IV): sequencing the most valuable type-strain genomes for metagenomic binning, comparative biology and taxonomic classification.</title>
        <authorList>
            <person name="Goeker M."/>
        </authorList>
    </citation>
    <scope>NUCLEOTIDE SEQUENCE [LARGE SCALE GENOMIC DNA]</scope>
    <source>
        <strain evidence="1 2">DSM 16500</strain>
    </source>
</reference>